<dbReference type="EMBL" id="MFAC01000032">
    <property type="protein sequence ID" value="OGD66438.1"/>
    <property type="molecule type" value="Genomic_DNA"/>
</dbReference>
<dbReference type="Proteomes" id="UP000186029">
    <property type="component" value="Unassembled WGS sequence"/>
</dbReference>
<protein>
    <submittedName>
        <fullName evidence="1">Uncharacterized protein</fullName>
    </submittedName>
</protein>
<comment type="caution">
    <text evidence="1">The sequence shown here is derived from an EMBL/GenBank/DDBJ whole genome shotgun (WGS) entry which is preliminary data.</text>
</comment>
<reference evidence="1 2" key="1">
    <citation type="journal article" date="2016" name="Nat. Commun.">
        <title>Thousands of microbial genomes shed light on interconnected biogeochemical processes in an aquifer system.</title>
        <authorList>
            <person name="Anantharaman K."/>
            <person name="Brown C.T."/>
            <person name="Hug L.A."/>
            <person name="Sharon I."/>
            <person name="Castelle C.J."/>
            <person name="Probst A.J."/>
            <person name="Thomas B.C."/>
            <person name="Singh A."/>
            <person name="Wilkins M.J."/>
            <person name="Karaoz U."/>
            <person name="Brodie E.L."/>
            <person name="Williams K.H."/>
            <person name="Hubbard S.S."/>
            <person name="Banfield J.F."/>
        </authorList>
    </citation>
    <scope>NUCLEOTIDE SEQUENCE [LARGE SCALE GENOMIC DNA]</scope>
</reference>
<organism evidence="1 2">
    <name type="scientific">Candidatus Campbellbacteria bacterium RIFCSPLOWO2_02_35_12</name>
    <dbReference type="NCBI Taxonomy" id="1797580"/>
    <lineage>
        <taxon>Bacteria</taxon>
        <taxon>Candidatus Campbelliibacteriota</taxon>
    </lineage>
</organism>
<gene>
    <name evidence="1" type="ORF">A2Z61_00280</name>
</gene>
<sequence>MQDIAEAPRAEHSKKINRFFMRVLQKFVLRKSFVIQRYIAIIVSEISNSQFSLRVRSDSHTVEIRSKFYQLTFFVLRRCNLGYFRIVRKKKK</sequence>
<name>A0A1F5EGB8_9BACT</name>
<proteinExistence type="predicted"/>
<dbReference type="AlphaFoldDB" id="A0A1F5EGB8"/>
<accession>A0A1F5EGB8</accession>
<evidence type="ECO:0000313" key="2">
    <source>
        <dbReference type="Proteomes" id="UP000186029"/>
    </source>
</evidence>
<evidence type="ECO:0000313" key="1">
    <source>
        <dbReference type="EMBL" id="OGD66438.1"/>
    </source>
</evidence>